<dbReference type="GO" id="GO:0016757">
    <property type="term" value="F:glycosyltransferase activity"/>
    <property type="evidence" value="ECO:0007669"/>
    <property type="project" value="InterPro"/>
</dbReference>
<evidence type="ECO:0000259" key="2">
    <source>
        <dbReference type="Pfam" id="PF13439"/>
    </source>
</evidence>
<dbReference type="PANTHER" id="PTHR12526">
    <property type="entry name" value="GLYCOSYLTRANSFERASE"/>
    <property type="match status" value="1"/>
</dbReference>
<name>A0A7Y8Y1K6_9FLAO</name>
<keyword evidence="4" id="KW-1185">Reference proteome</keyword>
<dbReference type="EMBL" id="JACBJI010000003">
    <property type="protein sequence ID" value="NYA70901.1"/>
    <property type="molecule type" value="Genomic_DNA"/>
</dbReference>
<dbReference type="PANTHER" id="PTHR12526:SF630">
    <property type="entry name" value="GLYCOSYLTRANSFERASE"/>
    <property type="match status" value="1"/>
</dbReference>
<evidence type="ECO:0000313" key="4">
    <source>
        <dbReference type="Proteomes" id="UP000535020"/>
    </source>
</evidence>
<protein>
    <submittedName>
        <fullName evidence="3">Glycosyltransferase</fullName>
    </submittedName>
</protein>
<evidence type="ECO:0000313" key="3">
    <source>
        <dbReference type="EMBL" id="NYA70901.1"/>
    </source>
</evidence>
<feature type="domain" description="Glycosyl transferase family 1" evidence="1">
    <location>
        <begin position="176"/>
        <end position="326"/>
    </location>
</feature>
<keyword evidence="3" id="KW-0808">Transferase</keyword>
<reference evidence="3 4" key="1">
    <citation type="submission" date="2020-07" db="EMBL/GenBank/DDBJ databases">
        <authorList>
            <person name="Sun Q."/>
        </authorList>
    </citation>
    <scope>NUCLEOTIDE SEQUENCE [LARGE SCALE GENOMIC DNA]</scope>
    <source>
        <strain evidence="3 4">MAH-1</strain>
    </source>
</reference>
<gene>
    <name evidence="3" type="ORF">HZF10_08225</name>
</gene>
<sequence length="354" mass="39751">MRLLYIINSLGTGGAEKLIADMLPLVKEQGFDVELLLLRKVDSLFIKPIEDAGIKIHYSPFGLYSFKNIGFIKKLSKDFDLVHVHLFPAQYLASVVFGKTPMIVTEHCTTNKRRSKAYYRPIEKFSYGRYKKIVSISSKADDSLKKWLGFPKDKFAVIENGINLETFYNAKPKAIPEVPADAKKIIMVGRFNATKDHPTAIKAMTLLPNDIHLLLVGEGNLKQDCIALAQTLKVDHKVHFLGLRSDVAELLKSCDINLISSHSEGLSISSLECLASGKPLITSNVNGLREINQNAGLMFEDNNHEQLADCVTQLLGDKTFYDQVVERCLERVKQYDIRKTVAEHIAVYNQILAK</sequence>
<evidence type="ECO:0000259" key="1">
    <source>
        <dbReference type="Pfam" id="PF00534"/>
    </source>
</evidence>
<dbReference type="InterPro" id="IPR001296">
    <property type="entry name" value="Glyco_trans_1"/>
</dbReference>
<dbReference type="Pfam" id="PF00534">
    <property type="entry name" value="Glycos_transf_1"/>
    <property type="match status" value="1"/>
</dbReference>
<dbReference type="Gene3D" id="3.40.50.2000">
    <property type="entry name" value="Glycogen Phosphorylase B"/>
    <property type="match status" value="2"/>
</dbReference>
<dbReference type="RefSeq" id="WP_176005716.1">
    <property type="nucleotide sequence ID" value="NZ_JABWMI010000010.1"/>
</dbReference>
<accession>A0A7Y8Y1K6</accession>
<dbReference type="Proteomes" id="UP000535020">
    <property type="component" value="Unassembled WGS sequence"/>
</dbReference>
<feature type="domain" description="Glycosyltransferase subfamily 4-like N-terminal" evidence="2">
    <location>
        <begin position="13"/>
        <end position="165"/>
    </location>
</feature>
<proteinExistence type="predicted"/>
<dbReference type="AlphaFoldDB" id="A0A7Y8Y1K6"/>
<dbReference type="SUPFAM" id="SSF53756">
    <property type="entry name" value="UDP-Glycosyltransferase/glycogen phosphorylase"/>
    <property type="match status" value="1"/>
</dbReference>
<comment type="caution">
    <text evidence="3">The sequence shown here is derived from an EMBL/GenBank/DDBJ whole genome shotgun (WGS) entry which is preliminary data.</text>
</comment>
<dbReference type="Pfam" id="PF13439">
    <property type="entry name" value="Glyco_transf_4"/>
    <property type="match status" value="1"/>
</dbReference>
<dbReference type="InterPro" id="IPR028098">
    <property type="entry name" value="Glyco_trans_4-like_N"/>
</dbReference>
<organism evidence="3 4">
    <name type="scientific">Flavobacterium agri</name>
    <dbReference type="NCBI Taxonomy" id="2743471"/>
    <lineage>
        <taxon>Bacteria</taxon>
        <taxon>Pseudomonadati</taxon>
        <taxon>Bacteroidota</taxon>
        <taxon>Flavobacteriia</taxon>
        <taxon>Flavobacteriales</taxon>
        <taxon>Flavobacteriaceae</taxon>
        <taxon>Flavobacterium</taxon>
    </lineage>
</organism>